<dbReference type="RefSeq" id="WP_310142955.1">
    <property type="nucleotide sequence ID" value="NZ_JAVDTR010000012.1"/>
</dbReference>
<protein>
    <submittedName>
        <fullName evidence="1">Uncharacterized protein</fullName>
    </submittedName>
</protein>
<proteinExistence type="predicted"/>
<evidence type="ECO:0000313" key="2">
    <source>
        <dbReference type="Proteomes" id="UP001254832"/>
    </source>
</evidence>
<reference evidence="1" key="1">
    <citation type="submission" date="2023-07" db="EMBL/GenBank/DDBJ databases">
        <title>Sorghum-associated microbial communities from plants grown in Nebraska, USA.</title>
        <authorList>
            <person name="Schachtman D."/>
        </authorList>
    </citation>
    <scope>NUCLEOTIDE SEQUENCE</scope>
    <source>
        <strain evidence="1">BE80</strain>
    </source>
</reference>
<comment type="caution">
    <text evidence="1">The sequence shown here is derived from an EMBL/GenBank/DDBJ whole genome shotgun (WGS) entry which is preliminary data.</text>
</comment>
<organism evidence="1 2">
    <name type="scientific">Paenibacillus amylolyticus</name>
    <dbReference type="NCBI Taxonomy" id="1451"/>
    <lineage>
        <taxon>Bacteria</taxon>
        <taxon>Bacillati</taxon>
        <taxon>Bacillota</taxon>
        <taxon>Bacilli</taxon>
        <taxon>Bacillales</taxon>
        <taxon>Paenibacillaceae</taxon>
        <taxon>Paenibacillus</taxon>
    </lineage>
</organism>
<dbReference type="Proteomes" id="UP001254832">
    <property type="component" value="Unassembled WGS sequence"/>
</dbReference>
<dbReference type="EMBL" id="JAVDTR010000012">
    <property type="protein sequence ID" value="MDR6725622.1"/>
    <property type="molecule type" value="Genomic_DNA"/>
</dbReference>
<dbReference type="AlphaFoldDB" id="A0AAP5H4C1"/>
<sequence length="118" mass="14040">MSTSISCDQVEERMYNELRSLVEEVEEPEQRKKMLNRMIKQLRNAGWRKKVLYMDNHPFSNLRPAQLGIMITTEHLLPLYCLAFLYGYRYGLNDVVIKRAIGSRERSLRTLEFESLIR</sequence>
<evidence type="ECO:0000313" key="1">
    <source>
        <dbReference type="EMBL" id="MDR6725622.1"/>
    </source>
</evidence>
<gene>
    <name evidence="1" type="ORF">J2W91_004124</name>
</gene>
<name>A0AAP5H4C1_PAEAM</name>
<accession>A0AAP5H4C1</accession>